<evidence type="ECO:0000313" key="2">
    <source>
        <dbReference type="Proteomes" id="UP000009183"/>
    </source>
</evidence>
<name>D7T390_VITVI</name>
<evidence type="ECO:0000313" key="1">
    <source>
        <dbReference type="EMBL" id="CBI24971.3"/>
    </source>
</evidence>
<dbReference type="AlphaFoldDB" id="D7T390"/>
<accession>D7T390</accession>
<dbReference type="HOGENOM" id="CLU_2709884_0_0_1"/>
<sequence>MMTKEPLWCGFGYQSLKVMQITGCLHAAQRLCFLINLEGSHCSVHISVVSCGSWFWKLVTTQKLECFIYICPW</sequence>
<gene>
    <name evidence="1" type="ordered locus">VIT_13s0064g00080</name>
</gene>
<protein>
    <submittedName>
        <fullName evidence="1">Uncharacterized protein</fullName>
    </submittedName>
</protein>
<proteinExistence type="predicted"/>
<dbReference type="Proteomes" id="UP000009183">
    <property type="component" value="Chromosome 13"/>
</dbReference>
<dbReference type="PaxDb" id="29760-VIT_13s0064g00080.t01"/>
<reference evidence="2" key="1">
    <citation type="journal article" date="2007" name="Nature">
        <title>The grapevine genome sequence suggests ancestral hexaploidization in major angiosperm phyla.</title>
        <authorList>
            <consortium name="The French-Italian Public Consortium for Grapevine Genome Characterization."/>
            <person name="Jaillon O."/>
            <person name="Aury J.-M."/>
            <person name="Noel B."/>
            <person name="Policriti A."/>
            <person name="Clepet C."/>
            <person name="Casagrande A."/>
            <person name="Choisne N."/>
            <person name="Aubourg S."/>
            <person name="Vitulo N."/>
            <person name="Jubin C."/>
            <person name="Vezzi A."/>
            <person name="Legeai F."/>
            <person name="Hugueney P."/>
            <person name="Dasilva C."/>
            <person name="Horner D."/>
            <person name="Mica E."/>
            <person name="Jublot D."/>
            <person name="Poulain J."/>
            <person name="Bruyere C."/>
            <person name="Billault A."/>
            <person name="Segurens B."/>
            <person name="Gouyvenoux M."/>
            <person name="Ugarte E."/>
            <person name="Cattonaro F."/>
            <person name="Anthouard V."/>
            <person name="Vico V."/>
            <person name="Del Fabbro C."/>
            <person name="Alaux M."/>
            <person name="Di Gaspero G."/>
            <person name="Dumas V."/>
            <person name="Felice N."/>
            <person name="Paillard S."/>
            <person name="Juman I."/>
            <person name="Moroldo M."/>
            <person name="Scalabrin S."/>
            <person name="Canaguier A."/>
            <person name="Le Clainche I."/>
            <person name="Malacrida G."/>
            <person name="Durand E."/>
            <person name="Pesole G."/>
            <person name="Laucou V."/>
            <person name="Chatelet P."/>
            <person name="Merdinoglu D."/>
            <person name="Delledonne M."/>
            <person name="Pezzotti M."/>
            <person name="Lecharny A."/>
            <person name="Scarpelli C."/>
            <person name="Artiguenave F."/>
            <person name="Pe M.E."/>
            <person name="Valle G."/>
            <person name="Morgante M."/>
            <person name="Caboche M."/>
            <person name="Adam-Blondon A.-F."/>
            <person name="Weissenbach J."/>
            <person name="Quetier F."/>
            <person name="Wincker P."/>
        </authorList>
    </citation>
    <scope>NUCLEOTIDE SEQUENCE [LARGE SCALE GENOMIC DNA]</scope>
    <source>
        <strain evidence="2">cv. Pinot noir / PN40024</strain>
    </source>
</reference>
<dbReference type="InParanoid" id="D7T390"/>
<keyword evidence="2" id="KW-1185">Reference proteome</keyword>
<dbReference type="EMBL" id="FN595509">
    <property type="protein sequence ID" value="CBI24971.3"/>
    <property type="molecule type" value="Genomic_DNA"/>
</dbReference>
<organism evidence="1 2">
    <name type="scientific">Vitis vinifera</name>
    <name type="common">Grape</name>
    <dbReference type="NCBI Taxonomy" id="29760"/>
    <lineage>
        <taxon>Eukaryota</taxon>
        <taxon>Viridiplantae</taxon>
        <taxon>Streptophyta</taxon>
        <taxon>Embryophyta</taxon>
        <taxon>Tracheophyta</taxon>
        <taxon>Spermatophyta</taxon>
        <taxon>Magnoliopsida</taxon>
        <taxon>eudicotyledons</taxon>
        <taxon>Gunneridae</taxon>
        <taxon>Pentapetalae</taxon>
        <taxon>rosids</taxon>
        <taxon>Vitales</taxon>
        <taxon>Vitaceae</taxon>
        <taxon>Viteae</taxon>
        <taxon>Vitis</taxon>
    </lineage>
</organism>